<proteinExistence type="predicted"/>
<evidence type="ECO:0000313" key="2">
    <source>
        <dbReference type="Proteomes" id="UP001055439"/>
    </source>
</evidence>
<evidence type="ECO:0000313" key="1">
    <source>
        <dbReference type="EMBL" id="URE16238.1"/>
    </source>
</evidence>
<keyword evidence="2" id="KW-1185">Reference proteome</keyword>
<gene>
    <name evidence="1" type="ORF">MUK42_06003</name>
</gene>
<name>A0A9E7KDE2_9LILI</name>
<organism evidence="1 2">
    <name type="scientific">Musa troglodytarum</name>
    <name type="common">fe'i banana</name>
    <dbReference type="NCBI Taxonomy" id="320322"/>
    <lineage>
        <taxon>Eukaryota</taxon>
        <taxon>Viridiplantae</taxon>
        <taxon>Streptophyta</taxon>
        <taxon>Embryophyta</taxon>
        <taxon>Tracheophyta</taxon>
        <taxon>Spermatophyta</taxon>
        <taxon>Magnoliopsida</taxon>
        <taxon>Liliopsida</taxon>
        <taxon>Zingiberales</taxon>
        <taxon>Musaceae</taxon>
        <taxon>Musa</taxon>
    </lineage>
</organism>
<protein>
    <submittedName>
        <fullName evidence="1">Uncharacterized protein</fullName>
    </submittedName>
</protein>
<sequence>MTRLPLSGIEAILSNDDLQVASEDAIYDFALKCWTSLTSLGKVIRLQNEPKVYRMGRRMTSHCHHINASVFILLWFVASEI</sequence>
<accession>A0A9E7KDE2</accession>
<dbReference type="AlphaFoldDB" id="A0A9E7KDE2"/>
<dbReference type="Proteomes" id="UP001055439">
    <property type="component" value="Chromosome 7"/>
</dbReference>
<dbReference type="OrthoDB" id="45365at2759"/>
<reference evidence="1" key="1">
    <citation type="submission" date="2022-05" db="EMBL/GenBank/DDBJ databases">
        <title>The Musa troglodytarum L. genome provides insights into the mechanism of non-climacteric behaviour and enrichment of carotenoids.</title>
        <authorList>
            <person name="Wang J."/>
        </authorList>
    </citation>
    <scope>NUCLEOTIDE SEQUENCE</scope>
    <source>
        <tissue evidence="1">Leaf</tissue>
    </source>
</reference>
<dbReference type="EMBL" id="CP097509">
    <property type="protein sequence ID" value="URE16238.1"/>
    <property type="molecule type" value="Genomic_DNA"/>
</dbReference>